<evidence type="ECO:0000313" key="3">
    <source>
        <dbReference type="Proteomes" id="UP001254608"/>
    </source>
</evidence>
<accession>A0ABU2WDD6</accession>
<dbReference type="RefSeq" id="WP_311363281.1">
    <property type="nucleotide sequence ID" value="NZ_JAVRIC010000001.1"/>
</dbReference>
<name>A0ABU2WDD6_9GAMM</name>
<proteinExistence type="predicted"/>
<reference evidence="2 3" key="1">
    <citation type="submission" date="2023-09" db="EMBL/GenBank/DDBJ databases">
        <authorList>
            <person name="Rey-Velasco X."/>
        </authorList>
    </citation>
    <scope>NUCLEOTIDE SEQUENCE [LARGE SCALE GENOMIC DNA]</scope>
    <source>
        <strain evidence="2 3">W345</strain>
    </source>
</reference>
<protein>
    <submittedName>
        <fullName evidence="2">Uncharacterized protein</fullName>
    </submittedName>
</protein>
<feature type="transmembrane region" description="Helical" evidence="1">
    <location>
        <begin position="6"/>
        <end position="25"/>
    </location>
</feature>
<gene>
    <name evidence="2" type="ORF">RM530_00710</name>
</gene>
<comment type="caution">
    <text evidence="2">The sequence shown here is derived from an EMBL/GenBank/DDBJ whole genome shotgun (WGS) entry which is preliminary data.</text>
</comment>
<sequence>MTDYILLTALIIVGITAFLDGRLLYRLNRRCVHAREGRNADNRLLRWYAQGFDQPLRLARWLVRINALLLAAALLLQSDPVLVASAAVMLILGVYELRSGSSVARRHLETINVQQRPPASR</sequence>
<evidence type="ECO:0000256" key="1">
    <source>
        <dbReference type="SAM" id="Phobius"/>
    </source>
</evidence>
<keyword evidence="3" id="KW-1185">Reference proteome</keyword>
<keyword evidence="1" id="KW-0472">Membrane</keyword>
<keyword evidence="1" id="KW-1133">Transmembrane helix</keyword>
<dbReference type="EMBL" id="JAVRIC010000001">
    <property type="protein sequence ID" value="MDT0495889.1"/>
    <property type="molecule type" value="Genomic_DNA"/>
</dbReference>
<dbReference type="Proteomes" id="UP001254608">
    <property type="component" value="Unassembled WGS sequence"/>
</dbReference>
<organism evidence="2 3">
    <name type="scientific">Banduia mediterranea</name>
    <dbReference type="NCBI Taxonomy" id="3075609"/>
    <lineage>
        <taxon>Bacteria</taxon>
        <taxon>Pseudomonadati</taxon>
        <taxon>Pseudomonadota</taxon>
        <taxon>Gammaproteobacteria</taxon>
        <taxon>Nevskiales</taxon>
        <taxon>Algiphilaceae</taxon>
        <taxon>Banduia</taxon>
    </lineage>
</organism>
<keyword evidence="1" id="KW-0812">Transmembrane</keyword>
<evidence type="ECO:0000313" key="2">
    <source>
        <dbReference type="EMBL" id="MDT0495889.1"/>
    </source>
</evidence>